<sequence>MEGKNDDNSGVSVDFSKPDTVVNATWGEVLAAAASEAPDAPFLSSWSSVEGRCVETLSFLEFYDRARAVARRLRVDWGANAGDGVALLSHPSVDLYACAAGVLVLGGQCVSLNWRQPAVVLARAAGETARAQFLIVSAAFERLADDMDSSAENGGPQYARLALARSRHNGATNTLSTSPLLESEGGHEDVKTNNGVRACDPSAPALVMFTSGSTGKPKGVPITHAGSLWACRTKLDAHGGLENVRPNGTLSFLPNFHVIGFINNFLFNMLCRAPCYVHHEAATGLLTADIFAAAASDLAPDAIDTVPAILEALGREAIDRGPDEGRELLAPFARAKMVSCGGAPLSSATYDKLSDFGVAVVPHYGQTELGGGFCLMGRPRAGRDLMRPVRGVRILVLGDDEDRLETTAAVESRLAANGDGEVIFGTADRGEIVVLGCGSATPGYANAEPPAVPFSTSRSTGDVFEVVVGADGEKWLRHVCRRDDVIIHATGELTNPLPIEDAALRALGTTEVKRVAVVGQRRPSPVMFVEEAYAGAREAMDLSKALAVANATAPAYSRISNARVIIVEPGAVPVSAKGNVVRLDLETKYAAEMDALDAELAALEEALNSRGSAGPKKRRHRHALTAKPAEEVREVVLAAATELVGGNVPTDAPLLANGLNSTGLVQLVRVLSEKLKIEGLKPTLVFDHPSVDAIVDFLVRPTDYDLDEFIPPGAATTTAAPAIASRVLRSPPDVQDSTAFLQRAVGRFDAVSEIPIRKWDVEAVETTSDKLPKHAAQSTRYGAFLDPEFESRFDGDFFRCKRVEVNAMDPQQRLLLDVGFEALHATGHTRQSLNGANVGTFTGVMNMDAPALAPKHYDLNAYVMMGSGYSALGARVSYAFAMSGPCMVFDTACSSSLIAAHVARRSLGSRECESALVAAPNLILLAGFLHLGTAIMGMNSPTGRCHTFDDRADGFVRGEGAGAMVLVPGADHPVVCRGSAARHNGRSASFTALNGASQTTLIRAALGDAGAKGVEIAYLEAHGTGTGLGDPIEVSGASTLLCGDERATPFAIGGVKANAGHAESAAGITGLIAACCAIDAGVPPPCAQLRRLNPQVRDVADLSFFAPALEQCELSAIPHLSKSKAGSSSFGWSGIIAHAICEAPARRPAAASSTVPDQEEKIETSFVVTTRPPPPALYRARYSVPRLGGRGPPRPLLHAPIVPTPSDASLVAETRVVGKLFAALRDHVIGGKILLPGVASMELALSGALAARGLGVASSPVTLALADVTFARPCVLSSETECVLTVRVGSDGDFEVSSVSAGSTAPPTTNVFGRVDESAATDDRVDAPTTARRPLQTHPADAVGLVTLKPSPSELTDKVFVPSNVSSVTLHLSTGDAMTRKLCLARDRALLSTSTDNLADAALVSGSEVSLKYASIRTRAIAALAKPHSDEVVYLVPTLKAAVVAKKEPPVVLVTFEPDSSPLLARESPLPSARPAFDVRVHVYWDAYDEKRITSRGPLEGPHNDKLVLVDAKGGRDAAGARRRVLGEEVVEMIRARAAPKKEDPAPLLLLRGAVVVASGSSALTLAAACQIASTTSDCVVVVVVERGGPVARNLAGYFETLSCASKVYCVVGGNGYPLPFPSESVVLLETASQPTRAGDGRRDAARITFAPIAAGSVLQSEARLRGSPQLIVSTSASNTAKLDSLALLSRQSFEAVLLALSSRTIAPVLKEPAAKPSGQAVSAAARKKQPRSARRRPDKKSSGDGGKAAILTTVRSIATSLAGVDVDSDAPLMEKGIDSLAATELSQTLSKNFGGIDLPATLLFDYPTPAEIAGLLASKLETAPSSPDAVDDDDDDDLEIMASPGDLDVADVAPSGWEVQVAAVGCRLPAVDSLDDLRQLTKLALDAGGGVPLSRWDASALGEKLAPDVASRASYGVFLRGVGDLDADFFRVKPLEANTLDPQQKLVLEVGYAMLRDAGKDRDALAGSQTGVFLGMMNADAGEMVPAVQDLSPFDLTGNGYSAAAARLSYVFAMRGPCQTVDTACSSTLVATHAARDALRSGEADGAVICGPNLHLHAGVSMVGGAIAAMNSVTGRCHTLDSRANGYLRAEGCGGIVLVCGEDIVPGGAKVTGLAVKHNGRAASFTALNGSAQTRLIEAAVDNARVRANDASLLEMHGTGTALGDPVEVGSASQLYAKDRTGQGIALAGIKANFGHTESSAGVAGILKALVLMIDDDVGCNAQLRVLNPQVASVLAVGTVCSVGAAPRAIKISGVSSFGFSGIISHAVLDVDAPAPAFSKVATRPLPSLYRAKRAFRYDVAPDSRLVASGKAKRASAAGTYDVDILSTRPSSPHGCAWTVTTTLTKELVQLMTDHKVNDVALFAGVGLVELGFAAVLAKARDRDAAPPFARLDNVRFMRPCVIEDKLVIACSVTASGGFEIYANGGLVCSADSSLLSSNRDEVFAAAAALSSAGKTCSASLALPAWTSSVLDSARAIEKTTKRAPIEDDVGGGGEKYTLIPTNIESVSLDVEALAYTGARTTDKIEDHRSKLVARFVATLATPKEEKADTFARLPDSPTPSYVIRSLTVKATGPPKKIEPATSEAVAYEIAWIPARESPHLVRKRRLVGDRSFEYNAFGPAAVTVVQLAGQQLPAAASLDVRAVGGAFLGITSPTRCIHAPDLPTLLAAARALEPQSVSRHLADPSQLERVSVFSTEILRDGDGSVLSFVPLERKLTIVKRQQQTAPMPVAGAVVVLGMSALAAAAAAALAIDAPILAEPDFVLKNAKVLGGKRVFACDSARTMLSRAPSISARGDVWVVGDEADASATKAIVAAQGYAASTLLFRRAEFAPFAAMIGSTHDGLRATTVFASDSMSAAKKFVALSPKNVALAETMLSCLASTLFVRLPLQLEVTRGRSTPARSPRSRAIAAPAAKTGTTTPAASSSSLSSSSSRAKSGPSKDELVASITQIAQKLIGTSPEATAPLMSSGFDSLSSTEFTKKLGIEYDLELPSTVLFEHPSISAIAGYLEDKLAPAATNAAVVRQIEATQETLTPPPPPQRTAPKQRKTRAAAVPVGVQKKATPALPKASVPVNKRDKSELVASITQIAQKLIGTAPEATAPLMSSGFDSLSSTEFTKKIGIEFDIELPSTVLFEHPSISAIATFLDSKLAPTTVDHAPATDQTVASPAEVVDDYDDYDDAPEVDADVDVAAWSRDELLDVSDMRGQVAIVAGASRGIGRAIALALAKRGCACAIFGQSTVQKVADECEALAGPGRGLGLRVDLRDKEKVEEAIAKVLATFGGRLDVLVQSASVHRGGDILNITEKGFDFVLHTNVIGTSMIMHTCAPILLKSPQPRVLLVAPGAVSAKSWLNFARGSTIYCSAKLMMGFYLELWGKAYPEISMSTLWPKYVVESAATDSRQGSNKHLQADQRKMVKPIFMGEAAALVLTRPQTTPRIGWVDYHLDADIHMAMGVGRAHRDFLNVDGKPWNELEVCFQVDVEGRKDLVEVYEVNPPPRPAATHAKKKKILVIGDVLLGDLDSIDVAVVVCGGSGAAPQLKNKEAIVSPGPADVEATLDQAIESLGTYALDAVIVASDATASAAPVEDLGAAYDRFVKFPFFVMRDLKRRRDMLRVDSVVVASAPPDVFPLANAHVTLNEVLLDRALVSLAIAIELDKEKDARNYEIRLCWPASTTFRLPASTADKTELARTALAFALDTASRDVPPASCAVIRDEPNGSPRSKELVTRLMSPAYDEVAGYSPFQPASDRKFWLSPFAAAEGGSRRHSLTTTPDVVATRFALPGYVATRDATELREFLLRGGDALGVVPQGRWETPVAGAEHSAIYGGFLGDRFAADYECTGMVAVEARWADPQQLLVLEACCGSAHEALRDEASTTFERHALAGKNVGMYLGCGGVTYGSGGLADASSLRKAAKFNLYTGTSSTLSVAAGRVPYVLGLVGPCLSIDTACCSSLVATHVAVKALAALECEAAISASVGILSEPASTAFSIAGMFSPTGRCFTFDASANGYARGEGCISYVLDPSRRRSTLSPAGVLGTSVQQDGLSASLTAPNGTAQRRLIAAVANRDDDSSSSRAWESLEAHGTGTALGDPIEVGAAAATLCDAQGRSTRATSFKANVGHLESAAAGAGLVALLATTLDAGAIAPNARLRRLNGHLSGFVRNSPFFAPVEPTLASGATAADGGRLLLNAGRLSSFGFSGTIAHARFEAPDRRETVRAVVAAETGPELFRSRALLPISPYPAGLARIQVAGAAALLPPVGGGFDLTSMDETEELDEDDDDDIEDAPAVVVDVAGIVAEVMGFEVDVQKPLMDVGLDSFVAGELMNQLSSAARAELPATLLFDYPSVASLDKFLQSDELMLVATGNDEAREERRRRRTEHRRRQQQQQQLSVISGESSSSNIQGTRAVVGSEARTPYGSPLSAIRDAHAASIIAVAEMPNSRFDEDLFARDSYPIAATYGGFVAVDDLERFAMESFGLSRAESAAMDPQQRLALEVGHSTLIRDGGYAPDDLLDANVGCYVGVQTSDFYDLARRKTSGVSATYLATGANHAVASGRLPYALGLRGASMAITTACSTALVCCHEARAGLELSADSRAALVVAVNLNLLAAMTVGVAKAGMLSPKGRCHTLDEAADGYVRSEGCVGILVRLASAAPAAKDAVVISATAVRSDGRSASLTAPSGLAQQQLLREALAEASTHDSSSSSSPDEARRTLDHVELHGTGTALGDPIEIGALSAVSTRHVVPTVAAVKANVGHSETCSGAFGIGVLVELALAAQQAAPQACLRTLNSRLTHFSERFVGPVDLAPRAKTEGGVSSFGFSGAIAHVQLGLESFPARTPEKISEVLQKNQREQDPPAEPRPLRRVHVRIPLVESRAPTPAVQRASAVAMAEEMEREKRAASVEDDLRPVVAYEVRWAPRSAAPRPKNATELADDVEGRYAPIEGLALIVGAGLDGVLCAAAFARAGVPYVVFERDNHVAGVWVTQANATSKVQTGKLTYTLDLSDPAPDVAKESNYQPADEVCTRISEFAVRFGVDTRTYLGREVLSVRYGRRHDEVFVTWRDVRTNEETETKFGAIVFACGALRAPTIAPSLQGAASFRGFDSYGVAADMAPCEMAGRDVVVAGHGAYGVENVRTGLEHGAKTITVVCRHRHSVLPRCAVWVLDAGREFDAWKEISAMLGLSKLRPEYTTDRRKRPAVSDQYYVAMRYGRAAIVHGAITGFDVGVDGRAVVVVDDTLRIPAEIALLCYGFSKETTRINEIMGVEELTGIWVNGRRTSAILKADLDVRREATPLSASNIPFATFLGNLIAQFLKRPMDFEKVKPRLPKAGVTQDTTSFDFFASMFLALVGYAEVKPQLDKIVRRVQHASVRDVMPWDAFVKDCEADWRRYVAVCKRDSTGLGGIPYADWPDRAVPPHKDGMGLAKIQQQSSSAASHWVTVVSCASDLGRLEASSKSLTSRSLALGAHLGRPAATLAIVHPRSLDDLAVLTRYAATSDAIAYAVVVLSDRLPTTPFLAQVRVARVEMPKMKLATFSYERGPRPGQLESLLARPQSADVRLGQGDKELVPTLCSWRERKTTTAAAAAKVAGPPLGGRALVTGGTGALGLVASALLLETGEASLVMIGTRQPRVRLLADPLVPRLYKLAASGRAVVVSGADTSDPEAMALFGRVNPVPDEASGQVGAVVHAAGVLHDVMLGGLEKWMADKVLVPKTAGLPALRSMVEASNRGRFVGFSSATVVLGGPGQTAYAHASGAIDAFAEEARSRGTFATTVQWLAVRGVGMHQEAVGSAPQWTPLSRVEQVLAHLVHGVYGDRTALSSPPCSVSVLPEAFLKFLPPTVDLAVEDDPSLRPGESAEQPKKKMKKKKKESKSKSEKKKNKKKSGGEDVSAVVDAALNKTLSTVVGDYDPATGADVPFMEMGVDSMGLTDFVNSLNTSLDVELPEVALFEHPTVRDLRAALLEMVAAKGGGGGGGDDDFDDDDDDDVDNDDLEYAAEELDDVAVPGSIDIRREAPKLALASMYGSLALGDLVDRGFWAQLRSGACAVGRLPLDRVHSSLLGSANPFVADPELRVRRGPGASDDDALRALDLPATARYGGFVETAQWVAFDNEAFGIAKQEARVMDPQQRQLLESGLGALEAAGISRTSIRDGLSADEPWTVGNFVALQTNDFARAIVRTPKLVASTYAVSGANPAIAAGRLGYALGLRGAAMCVDTACSTALVCLHEARLSFYDTPNEPALVSAVNAMIDASVTEVVERAGMLSPRGRCHTFDERADGYCRGEGVVSVVLRPLDATHEGVAPLGASGLADRGVEIASTSLRSDGRTASITAPSLPAQRELLLKARSTSRSPDEVLCAVECHGTGTALGDPIEIGALSSHVEKHEATTIRGLDVALGGVKANLGHLEPAAGFAGLAALVQLCDAQTVPNVQLRRLNHQLDSALSAPKSTRRVRAGVDSAMPLPMHRRRDVAGTENRSASCVSSFGFSGIIAHARVSFAAPFSSSSGDGGGGGETNGRATDVVPPQLVAEPRPSLYRKRVNYEWLEVVEPLVYGLDAHARNAPDVVGLQAVGSAPKTATTKTTRKAWDATEVHKAVRAIVESLGGDVASNGDDAEFVDMGIDSIAATELSREIASKFDLGKLPPSFVFDNPTVTTTVTAVSELLRDQQATEAAATTTTTTTTTRAAASNEHLTMFGPSRRAHRGALFLWSGGQGDASAFARLGSRLGSELRVYGVDRVPNHNVGQMADVMAPAIAACVPEGDAACYLGGLSVGGWLSVETAMRLERDYNCRVAAIFSLDGVPPVQLDTGPYEPDVGASELIRGRGFALPEGWGAMSAEKKVEKFAQLLPSLGIDFIGGDVKAGKAVDPIESISSDLVNGAKMFMKALCGGEYDEKTTRLPNTELIAFRASERNEVKMLKDSDVGAYPHIYSWATPGVPNVRVIDMPVSHMHILMHNHLLDAIAGHILANTDRRNRPG</sequence>
<dbReference type="SUPFAM" id="SSF51735">
    <property type="entry name" value="NAD(P)-binding Rossmann-fold domains"/>
    <property type="match status" value="2"/>
</dbReference>
<dbReference type="CDD" id="cd00833">
    <property type="entry name" value="PKS"/>
    <property type="match status" value="5"/>
</dbReference>
<dbReference type="SUPFAM" id="SSF56801">
    <property type="entry name" value="Acetyl-CoA synthetase-like"/>
    <property type="match status" value="1"/>
</dbReference>
<feature type="domain" description="Ketosynthase family 3 (KS3)" evidence="8">
    <location>
        <begin position="1857"/>
        <end position="2272"/>
    </location>
</feature>
<dbReference type="PANTHER" id="PTHR43775">
    <property type="entry name" value="FATTY ACID SYNTHASE"/>
    <property type="match status" value="1"/>
</dbReference>
<dbReference type="Gene3D" id="3.10.129.10">
    <property type="entry name" value="Hotdog Thioesterase"/>
    <property type="match status" value="2"/>
</dbReference>
<dbReference type="InterPro" id="IPR036291">
    <property type="entry name" value="NAD(P)-bd_dom_sf"/>
</dbReference>
<dbReference type="Pfam" id="PF00106">
    <property type="entry name" value="adh_short"/>
    <property type="match status" value="1"/>
</dbReference>
<keyword evidence="4" id="KW-0677">Repeat</keyword>
<keyword evidence="2" id="KW-0597">Phosphoprotein</keyword>
<dbReference type="InterPro" id="IPR020806">
    <property type="entry name" value="PKS_PP-bd"/>
</dbReference>
<dbReference type="Gene3D" id="3.50.50.60">
    <property type="entry name" value="FAD/NAD(P)-binding domain"/>
    <property type="match status" value="1"/>
</dbReference>
<dbReference type="InterPro" id="IPR042099">
    <property type="entry name" value="ANL_N_sf"/>
</dbReference>
<dbReference type="PRINTS" id="PR00081">
    <property type="entry name" value="GDHRDH"/>
</dbReference>
<dbReference type="Pfam" id="PF23562">
    <property type="entry name" value="AMP-binding_C_3"/>
    <property type="match status" value="1"/>
</dbReference>
<feature type="domain" description="Carrier" evidence="7">
    <location>
        <begin position="6582"/>
        <end position="6659"/>
    </location>
</feature>
<dbReference type="Pfam" id="PF21089">
    <property type="entry name" value="PKS_DH_N"/>
    <property type="match status" value="1"/>
</dbReference>
<dbReference type="PROSITE" id="PS00012">
    <property type="entry name" value="PHOSPHOPANTETHEINE"/>
    <property type="match status" value="1"/>
</dbReference>
<feature type="domain" description="Carrier" evidence="7">
    <location>
        <begin position="3077"/>
        <end position="3151"/>
    </location>
</feature>
<evidence type="ECO:0000256" key="5">
    <source>
        <dbReference type="ARBA" id="ARBA00022946"/>
    </source>
</evidence>
<gene>
    <name evidence="9" type="ORF">CTAYLR_003388</name>
</gene>
<evidence type="ECO:0000256" key="2">
    <source>
        <dbReference type="ARBA" id="ARBA00022553"/>
    </source>
</evidence>
<dbReference type="SMART" id="SM00822">
    <property type="entry name" value="PKS_KR"/>
    <property type="match status" value="1"/>
</dbReference>
<feature type="region of interest" description="Disordered" evidence="6">
    <location>
        <begin position="1717"/>
        <end position="1747"/>
    </location>
</feature>
<dbReference type="Pfam" id="PF00975">
    <property type="entry name" value="Thioesterase"/>
    <property type="match status" value="1"/>
</dbReference>
<dbReference type="SMART" id="SM01294">
    <property type="entry name" value="PKS_PP_betabranch"/>
    <property type="match status" value="1"/>
</dbReference>
<dbReference type="InterPro" id="IPR009081">
    <property type="entry name" value="PP-bd_ACP"/>
</dbReference>
<evidence type="ECO:0000256" key="6">
    <source>
        <dbReference type="SAM" id="MobiDB-lite"/>
    </source>
</evidence>
<dbReference type="SMART" id="SM00826">
    <property type="entry name" value="PKS_DH"/>
    <property type="match status" value="1"/>
</dbReference>
<dbReference type="SUPFAM" id="SSF53474">
    <property type="entry name" value="alpha/beta-Hydrolases"/>
    <property type="match status" value="1"/>
</dbReference>
<feature type="domain" description="Ketosynthase family 3 (KS3)" evidence="8">
    <location>
        <begin position="4402"/>
        <end position="4829"/>
    </location>
</feature>
<dbReference type="InterPro" id="IPR020841">
    <property type="entry name" value="PKS_Beta-ketoAc_synthase_dom"/>
</dbReference>
<evidence type="ECO:0000259" key="7">
    <source>
        <dbReference type="PROSITE" id="PS50075"/>
    </source>
</evidence>
<feature type="compositionally biased region" description="Basic residues" evidence="6">
    <location>
        <begin position="1726"/>
        <end position="1739"/>
    </location>
</feature>
<evidence type="ECO:0000313" key="9">
    <source>
        <dbReference type="EMBL" id="KAJ8599726.1"/>
    </source>
</evidence>
<dbReference type="InterPro" id="IPR020845">
    <property type="entry name" value="AMP-binding_CS"/>
</dbReference>
<dbReference type="Pfam" id="PF00109">
    <property type="entry name" value="ketoacyl-synt"/>
    <property type="match status" value="5"/>
</dbReference>
<feature type="domain" description="Carrier" evidence="7">
    <location>
        <begin position="1746"/>
        <end position="1821"/>
    </location>
</feature>
<dbReference type="Gene3D" id="3.40.50.12780">
    <property type="entry name" value="N-terminal domain of ligase-like"/>
    <property type="match status" value="1"/>
</dbReference>
<feature type="region of interest" description="Disordered" evidence="6">
    <location>
        <begin position="4364"/>
        <end position="4412"/>
    </location>
</feature>
<dbReference type="InterPro" id="IPR006162">
    <property type="entry name" value="Ppantetheine_attach_site"/>
</dbReference>
<feature type="region of interest" description="Disordered" evidence="6">
    <location>
        <begin position="1319"/>
        <end position="1338"/>
    </location>
</feature>
<dbReference type="GO" id="GO:0031177">
    <property type="term" value="F:phosphopantetheine binding"/>
    <property type="evidence" value="ECO:0007669"/>
    <property type="project" value="InterPro"/>
</dbReference>
<evidence type="ECO:0000313" key="10">
    <source>
        <dbReference type="Proteomes" id="UP001230188"/>
    </source>
</evidence>
<dbReference type="Gene3D" id="3.40.47.10">
    <property type="match status" value="5"/>
</dbReference>
<dbReference type="SMART" id="SM00825">
    <property type="entry name" value="PKS_KS"/>
    <property type="match status" value="5"/>
</dbReference>
<evidence type="ECO:0000256" key="3">
    <source>
        <dbReference type="ARBA" id="ARBA00022679"/>
    </source>
</evidence>
<feature type="region of interest" description="Disordered" evidence="6">
    <location>
        <begin position="3029"/>
        <end position="3057"/>
    </location>
</feature>
<dbReference type="InterPro" id="IPR013968">
    <property type="entry name" value="PKS_KR"/>
</dbReference>
<keyword evidence="1" id="KW-0596">Phosphopantetheine</keyword>
<evidence type="ECO:0000259" key="8">
    <source>
        <dbReference type="PROSITE" id="PS52004"/>
    </source>
</evidence>
<dbReference type="SMART" id="SM00823">
    <property type="entry name" value="PKS_PP"/>
    <property type="match status" value="7"/>
</dbReference>
<dbReference type="PROSITE" id="PS52004">
    <property type="entry name" value="KS3_2"/>
    <property type="match status" value="5"/>
</dbReference>
<feature type="region of interest" description="Disordered" evidence="6">
    <location>
        <begin position="5842"/>
        <end position="5885"/>
    </location>
</feature>
<reference evidence="9" key="1">
    <citation type="submission" date="2023-01" db="EMBL/GenBank/DDBJ databases">
        <title>Metagenome sequencing of chrysophaentin producing Chrysophaeum taylorii.</title>
        <authorList>
            <person name="Davison J."/>
            <person name="Bewley C."/>
        </authorList>
    </citation>
    <scope>NUCLEOTIDE SEQUENCE</scope>
    <source>
        <strain evidence="9">NIES-1699</strain>
    </source>
</reference>
<dbReference type="SUPFAM" id="SSF53901">
    <property type="entry name" value="Thiolase-like"/>
    <property type="match status" value="7"/>
</dbReference>
<feature type="domain" description="Carrier" evidence="7">
    <location>
        <begin position="626"/>
        <end position="702"/>
    </location>
</feature>
<name>A0AAD7U7L9_9STRA</name>
<dbReference type="Pfam" id="PF02801">
    <property type="entry name" value="Ketoacyl-synt_C"/>
    <property type="match status" value="5"/>
</dbReference>
<dbReference type="InterPro" id="IPR016039">
    <property type="entry name" value="Thiolase-like"/>
</dbReference>
<dbReference type="Pfam" id="PF00501">
    <property type="entry name" value="AMP-binding"/>
    <property type="match status" value="1"/>
</dbReference>
<dbReference type="SUPFAM" id="SSF51905">
    <property type="entry name" value="FAD/NAD(P)-binding domain"/>
    <property type="match status" value="1"/>
</dbReference>
<dbReference type="Gene3D" id="1.10.1200.10">
    <property type="entry name" value="ACP-like"/>
    <property type="match status" value="7"/>
</dbReference>
<feature type="domain" description="Ketosynthase family 3 (KS3)" evidence="8">
    <location>
        <begin position="3770"/>
        <end position="4209"/>
    </location>
</feature>
<dbReference type="InterPro" id="IPR018247">
    <property type="entry name" value="EF_Hand_1_Ca_BS"/>
</dbReference>
<feature type="domain" description="Carrier" evidence="7">
    <location>
        <begin position="2940"/>
        <end position="3014"/>
    </location>
</feature>
<dbReference type="InterPro" id="IPR049552">
    <property type="entry name" value="PKS_DH_N"/>
</dbReference>
<feature type="compositionally biased region" description="Basic residues" evidence="6">
    <location>
        <begin position="5859"/>
        <end position="5880"/>
    </location>
</feature>
<dbReference type="PROSITE" id="PS00018">
    <property type="entry name" value="EF_HAND_1"/>
    <property type="match status" value="1"/>
</dbReference>
<keyword evidence="3" id="KW-0808">Transferase</keyword>
<dbReference type="Pfam" id="PF00550">
    <property type="entry name" value="PP-binding"/>
    <property type="match status" value="6"/>
</dbReference>
<dbReference type="Gene3D" id="3.40.50.720">
    <property type="entry name" value="NAD(P)-binding Rossmann-like Domain"/>
    <property type="match status" value="2"/>
</dbReference>
<feature type="compositionally biased region" description="Low complexity" evidence="6">
    <location>
        <begin position="2897"/>
        <end position="2939"/>
    </location>
</feature>
<dbReference type="InterPro" id="IPR036736">
    <property type="entry name" value="ACP-like_sf"/>
</dbReference>
<dbReference type="EMBL" id="JAQMWT010000546">
    <property type="protein sequence ID" value="KAJ8599726.1"/>
    <property type="molecule type" value="Genomic_DNA"/>
</dbReference>
<feature type="compositionally biased region" description="Low complexity" evidence="6">
    <location>
        <begin position="4384"/>
        <end position="4399"/>
    </location>
</feature>
<feature type="compositionally biased region" description="Basic residues" evidence="6">
    <location>
        <begin position="4372"/>
        <end position="4383"/>
    </location>
</feature>
<dbReference type="Gene3D" id="3.40.50.1820">
    <property type="entry name" value="alpha/beta hydrolase"/>
    <property type="match status" value="1"/>
</dbReference>
<feature type="region of interest" description="Disordered" evidence="6">
    <location>
        <begin position="2897"/>
        <end position="2943"/>
    </location>
</feature>
<dbReference type="PROSITE" id="PS00455">
    <property type="entry name" value="AMP_BINDING"/>
    <property type="match status" value="1"/>
</dbReference>
<dbReference type="InterPro" id="IPR002347">
    <property type="entry name" value="SDR_fam"/>
</dbReference>
<dbReference type="Proteomes" id="UP001230188">
    <property type="component" value="Unassembled WGS sequence"/>
</dbReference>
<keyword evidence="5" id="KW-0809">Transit peptide</keyword>
<proteinExistence type="predicted"/>
<evidence type="ECO:0000256" key="1">
    <source>
        <dbReference type="ARBA" id="ARBA00022450"/>
    </source>
</evidence>
<dbReference type="InterPro" id="IPR036188">
    <property type="entry name" value="FAD/NAD-bd_sf"/>
</dbReference>
<dbReference type="InterPro" id="IPR057326">
    <property type="entry name" value="KR_dom"/>
</dbReference>
<dbReference type="GO" id="GO:0004312">
    <property type="term" value="F:fatty acid synthase activity"/>
    <property type="evidence" value="ECO:0007669"/>
    <property type="project" value="TreeGrafter"/>
</dbReference>
<dbReference type="InterPro" id="IPR050091">
    <property type="entry name" value="PKS_NRPS_Biosynth_Enz"/>
</dbReference>
<dbReference type="Pfam" id="PF08659">
    <property type="entry name" value="KR"/>
    <property type="match status" value="1"/>
</dbReference>
<dbReference type="GO" id="GO:0006633">
    <property type="term" value="P:fatty acid biosynthetic process"/>
    <property type="evidence" value="ECO:0007669"/>
    <property type="project" value="TreeGrafter"/>
</dbReference>
<comment type="caution">
    <text evidence="9">The sequence shown here is derived from an EMBL/GenBank/DDBJ whole genome shotgun (WGS) entry which is preliminary data.</text>
</comment>
<dbReference type="SUPFAM" id="SSF47336">
    <property type="entry name" value="ACP-like"/>
    <property type="match status" value="7"/>
</dbReference>
<dbReference type="InterPro" id="IPR000873">
    <property type="entry name" value="AMP-dep_synth/lig_dom"/>
</dbReference>
<dbReference type="InterPro" id="IPR014030">
    <property type="entry name" value="Ketoacyl_synth_N"/>
</dbReference>
<accession>A0AAD7U7L9</accession>
<dbReference type="InterPro" id="IPR020807">
    <property type="entry name" value="PKS_DH"/>
</dbReference>
<dbReference type="InterPro" id="IPR014031">
    <property type="entry name" value="Ketoacyl_synth_C"/>
</dbReference>
<dbReference type="PROSITE" id="PS50075">
    <property type="entry name" value="CARRIER"/>
    <property type="match status" value="7"/>
</dbReference>
<organism evidence="9 10">
    <name type="scientific">Chrysophaeum taylorii</name>
    <dbReference type="NCBI Taxonomy" id="2483200"/>
    <lineage>
        <taxon>Eukaryota</taxon>
        <taxon>Sar</taxon>
        <taxon>Stramenopiles</taxon>
        <taxon>Ochrophyta</taxon>
        <taxon>Pelagophyceae</taxon>
        <taxon>Pelagomonadales</taxon>
        <taxon>Pelagomonadaceae</taxon>
        <taxon>Chrysophaeum</taxon>
    </lineage>
</organism>
<evidence type="ECO:0000256" key="4">
    <source>
        <dbReference type="ARBA" id="ARBA00022737"/>
    </source>
</evidence>
<feature type="domain" description="Carrier" evidence="7">
    <location>
        <begin position="5884"/>
        <end position="5962"/>
    </location>
</feature>
<keyword evidence="10" id="KW-1185">Reference proteome</keyword>
<protein>
    <submittedName>
        <fullName evidence="9">Uncharacterized protein</fullName>
    </submittedName>
</protein>
<feature type="domain" description="Ketosynthase family 3 (KS3)" evidence="8">
    <location>
        <begin position="6011"/>
        <end position="6493"/>
    </location>
</feature>
<dbReference type="InterPro" id="IPR001031">
    <property type="entry name" value="Thioesterase"/>
</dbReference>
<feature type="domain" description="Ketosynthase family 3 (KS3)" evidence="8">
    <location>
        <begin position="718"/>
        <end position="1143"/>
    </location>
</feature>
<dbReference type="InterPro" id="IPR029058">
    <property type="entry name" value="AB_hydrolase_fold"/>
</dbReference>
<dbReference type="PANTHER" id="PTHR43775:SF37">
    <property type="entry name" value="SI:DKEY-61P9.11"/>
    <property type="match status" value="1"/>
</dbReference>
<feature type="domain" description="Carrier" evidence="7">
    <location>
        <begin position="4279"/>
        <end position="4357"/>
    </location>
</feature>